<accession>A0A848DHU5</accession>
<dbReference type="InterPro" id="IPR045851">
    <property type="entry name" value="AMP-bd_C_sf"/>
</dbReference>
<dbReference type="Proteomes" id="UP000586918">
    <property type="component" value="Unassembled WGS sequence"/>
</dbReference>
<dbReference type="NCBIfam" id="NF004837">
    <property type="entry name" value="PRK06187.1"/>
    <property type="match status" value="1"/>
</dbReference>
<dbReference type="GO" id="GO:0016877">
    <property type="term" value="F:ligase activity, forming carbon-sulfur bonds"/>
    <property type="evidence" value="ECO:0007669"/>
    <property type="project" value="UniProtKB-ARBA"/>
</dbReference>
<proteinExistence type="inferred from homology"/>
<keyword evidence="2 5" id="KW-0436">Ligase</keyword>
<comment type="similarity">
    <text evidence="1">Belongs to the ATP-dependent AMP-binding enzyme family.</text>
</comment>
<dbReference type="Pfam" id="PF13193">
    <property type="entry name" value="AMP-binding_C"/>
    <property type="match status" value="1"/>
</dbReference>
<feature type="domain" description="AMP-binding enzyme C-terminal" evidence="4">
    <location>
        <begin position="422"/>
        <end position="497"/>
    </location>
</feature>
<dbReference type="AlphaFoldDB" id="A0A848DHU5"/>
<evidence type="ECO:0000256" key="2">
    <source>
        <dbReference type="ARBA" id="ARBA00022598"/>
    </source>
</evidence>
<dbReference type="Gene3D" id="3.30.300.30">
    <property type="match status" value="1"/>
</dbReference>
<dbReference type="InterPro" id="IPR020845">
    <property type="entry name" value="AMP-binding_CS"/>
</dbReference>
<dbReference type="InterPro" id="IPR042099">
    <property type="entry name" value="ANL_N_sf"/>
</dbReference>
<dbReference type="PROSITE" id="PS00455">
    <property type="entry name" value="AMP_BINDING"/>
    <property type="match status" value="1"/>
</dbReference>
<sequence length="512" mass="55551">MRVLGEVLVKQGRALPDRIALIDPRRDRQYSFAEVAQRSARIANGLAELGVTRGDRVAMLLGNCAVCAELPFAVGLLGAVTVNVNERLKHDEVEFILADSGAAVVVTSTDLLDTVHAVRERLPQLRHVVTVDGAAPGTVDFEAMVADASPTPPQVEVAESSTAMLIYTSGTTGRPKGVRLTHANLIHSATNFLVEGFHNAGGVYLACVPYYHAACIPHMAALMRGMTVIAVPFDLETVVDLTERYRVTDAFFVPTMIALLLQRTDLLDAHDLSSLQTIFYAAAPIPVPVLSVALERFGPIFVQMYGLSESATISTVLRKEDHRLDGDHRRLSSCGREITHVEVRIGSVDEECPPGERGEVLLRGANVMAGYWGLPEASEQALKGGWLHTGDIGIRDEDGYLYIVDRKHDMIITGGANVYPREVEDVLYSHPAVAEAAVIGVPDQTWGETVLAVIAPCPDRTVTEAELVDFCAERLADYKKPRQVVFVDTIVKTPVGKIDKATLRAGFARMGV</sequence>
<organism evidence="5 6">
    <name type="scientific">Pseudonocardia bannensis</name>
    <dbReference type="NCBI Taxonomy" id="630973"/>
    <lineage>
        <taxon>Bacteria</taxon>
        <taxon>Bacillati</taxon>
        <taxon>Actinomycetota</taxon>
        <taxon>Actinomycetes</taxon>
        <taxon>Pseudonocardiales</taxon>
        <taxon>Pseudonocardiaceae</taxon>
        <taxon>Pseudonocardia</taxon>
    </lineage>
</organism>
<dbReference type="FunFam" id="3.30.300.30:FF:000008">
    <property type="entry name" value="2,3-dihydroxybenzoate-AMP ligase"/>
    <property type="match status" value="1"/>
</dbReference>
<dbReference type="SUPFAM" id="SSF56801">
    <property type="entry name" value="Acetyl-CoA synthetase-like"/>
    <property type="match status" value="1"/>
</dbReference>
<name>A0A848DHU5_9PSEU</name>
<evidence type="ECO:0000256" key="1">
    <source>
        <dbReference type="ARBA" id="ARBA00006432"/>
    </source>
</evidence>
<gene>
    <name evidence="5" type="ORF">HF519_11145</name>
</gene>
<comment type="caution">
    <text evidence="5">The sequence shown here is derived from an EMBL/GenBank/DDBJ whole genome shotgun (WGS) entry which is preliminary data.</text>
</comment>
<dbReference type="RefSeq" id="WP_169412829.1">
    <property type="nucleotide sequence ID" value="NZ_JAAXKZ010000031.1"/>
</dbReference>
<evidence type="ECO:0000313" key="6">
    <source>
        <dbReference type="Proteomes" id="UP000586918"/>
    </source>
</evidence>
<protein>
    <submittedName>
        <fullName evidence="5">Long-chain-fatty-acid--CoA ligase</fullName>
    </submittedName>
</protein>
<feature type="domain" description="AMP-dependent synthetase/ligase" evidence="3">
    <location>
        <begin position="10"/>
        <end position="372"/>
    </location>
</feature>
<evidence type="ECO:0000259" key="4">
    <source>
        <dbReference type="Pfam" id="PF13193"/>
    </source>
</evidence>
<reference evidence="5 6" key="1">
    <citation type="submission" date="2020-04" db="EMBL/GenBank/DDBJ databases">
        <authorList>
            <person name="Klaysubun C."/>
            <person name="Duangmal K."/>
            <person name="Lipun K."/>
        </authorList>
    </citation>
    <scope>NUCLEOTIDE SEQUENCE [LARGE SCALE GENOMIC DNA]</scope>
    <source>
        <strain evidence="5 6">DSM 45300</strain>
    </source>
</reference>
<keyword evidence="6" id="KW-1185">Reference proteome</keyword>
<dbReference type="PANTHER" id="PTHR43767">
    <property type="entry name" value="LONG-CHAIN-FATTY-ACID--COA LIGASE"/>
    <property type="match status" value="1"/>
</dbReference>
<dbReference type="InterPro" id="IPR025110">
    <property type="entry name" value="AMP-bd_C"/>
</dbReference>
<dbReference type="EMBL" id="JAAXKZ010000031">
    <property type="protein sequence ID" value="NMH92113.1"/>
    <property type="molecule type" value="Genomic_DNA"/>
</dbReference>
<dbReference type="InterPro" id="IPR000873">
    <property type="entry name" value="AMP-dep_synth/lig_dom"/>
</dbReference>
<evidence type="ECO:0000313" key="5">
    <source>
        <dbReference type="EMBL" id="NMH92113.1"/>
    </source>
</evidence>
<dbReference type="PANTHER" id="PTHR43767:SF7">
    <property type="entry name" value="MEDIUM_LONG-CHAIN-FATTY-ACID--COA LIGASE FADD8"/>
    <property type="match status" value="1"/>
</dbReference>
<dbReference type="InterPro" id="IPR050237">
    <property type="entry name" value="ATP-dep_AMP-bd_enzyme"/>
</dbReference>
<dbReference type="Gene3D" id="3.40.50.12780">
    <property type="entry name" value="N-terminal domain of ligase-like"/>
    <property type="match status" value="1"/>
</dbReference>
<dbReference type="Pfam" id="PF00501">
    <property type="entry name" value="AMP-binding"/>
    <property type="match status" value="1"/>
</dbReference>
<evidence type="ECO:0000259" key="3">
    <source>
        <dbReference type="Pfam" id="PF00501"/>
    </source>
</evidence>